<feature type="region of interest" description="Disordered" evidence="4">
    <location>
        <begin position="308"/>
        <end position="362"/>
    </location>
</feature>
<feature type="compositionally biased region" description="Polar residues" evidence="4">
    <location>
        <begin position="1"/>
        <end position="12"/>
    </location>
</feature>
<feature type="domain" description="Zinc finger PHD-type" evidence="5">
    <location>
        <begin position="171"/>
        <end position="254"/>
    </location>
</feature>
<dbReference type="Pfam" id="PF13832">
    <property type="entry name" value="zf-HC5HC2H_2"/>
    <property type="match status" value="1"/>
</dbReference>
<feature type="domain" description="Zinc finger PHD-type" evidence="5">
    <location>
        <begin position="44"/>
        <end position="94"/>
    </location>
</feature>
<reference evidence="6" key="1">
    <citation type="submission" date="2022-07" db="EMBL/GenBank/DDBJ databases">
        <title>Phylogenomic reconstructions and comparative analyses of Kickxellomycotina fungi.</title>
        <authorList>
            <person name="Reynolds N.K."/>
            <person name="Stajich J.E."/>
            <person name="Barry K."/>
            <person name="Grigoriev I.V."/>
            <person name="Crous P."/>
            <person name="Smith M.E."/>
        </authorList>
    </citation>
    <scope>NUCLEOTIDE SEQUENCE</scope>
    <source>
        <strain evidence="6">NRRL 1565</strain>
    </source>
</reference>
<evidence type="ECO:0000256" key="3">
    <source>
        <dbReference type="ARBA" id="ARBA00022833"/>
    </source>
</evidence>
<dbReference type="AlphaFoldDB" id="A0A9W8LPV9"/>
<evidence type="ECO:0000313" key="7">
    <source>
        <dbReference type="Proteomes" id="UP001140094"/>
    </source>
</evidence>
<organism evidence="6 7">
    <name type="scientific">Coemansia guatemalensis</name>
    <dbReference type="NCBI Taxonomy" id="2761395"/>
    <lineage>
        <taxon>Eukaryota</taxon>
        <taxon>Fungi</taxon>
        <taxon>Fungi incertae sedis</taxon>
        <taxon>Zoopagomycota</taxon>
        <taxon>Kickxellomycotina</taxon>
        <taxon>Kickxellomycetes</taxon>
        <taxon>Kickxellales</taxon>
        <taxon>Kickxellaceae</taxon>
        <taxon>Coemansia</taxon>
    </lineage>
</organism>
<accession>A0A9W8LPV9</accession>
<keyword evidence="2" id="KW-0863">Zinc-finger</keyword>
<dbReference type="InterPro" id="IPR013083">
    <property type="entry name" value="Znf_RING/FYVE/PHD"/>
</dbReference>
<dbReference type="InterPro" id="IPR029617">
    <property type="entry name" value="Snt2"/>
</dbReference>
<feature type="non-terminal residue" evidence="6">
    <location>
        <position position="1"/>
    </location>
</feature>
<evidence type="ECO:0000259" key="5">
    <source>
        <dbReference type="SMART" id="SM00249"/>
    </source>
</evidence>
<dbReference type="Gene3D" id="3.30.40.10">
    <property type="entry name" value="Zinc/RING finger domain, C3HC4 (zinc finger)"/>
    <property type="match status" value="2"/>
</dbReference>
<proteinExistence type="predicted"/>
<keyword evidence="3" id="KW-0862">Zinc</keyword>
<keyword evidence="1" id="KW-0479">Metal-binding</keyword>
<dbReference type="PANTHER" id="PTHR47672:SF1">
    <property type="entry name" value="E3 UBIQUITIN-PROTEIN LIGASE SNT2"/>
    <property type="match status" value="1"/>
</dbReference>
<evidence type="ECO:0000256" key="2">
    <source>
        <dbReference type="ARBA" id="ARBA00022771"/>
    </source>
</evidence>
<name>A0A9W8LPV9_9FUNG</name>
<gene>
    <name evidence="6" type="primary">SNT2_1</name>
    <name evidence="6" type="ORF">H4R20_006780</name>
</gene>
<dbReference type="OrthoDB" id="336088at2759"/>
<dbReference type="GO" id="GO:0008270">
    <property type="term" value="F:zinc ion binding"/>
    <property type="evidence" value="ECO:0007669"/>
    <property type="project" value="UniProtKB-KW"/>
</dbReference>
<evidence type="ECO:0000256" key="4">
    <source>
        <dbReference type="SAM" id="MobiDB-lite"/>
    </source>
</evidence>
<dbReference type="EMBL" id="JANBUO010003201">
    <property type="protein sequence ID" value="KAJ2792130.1"/>
    <property type="molecule type" value="Genomic_DNA"/>
</dbReference>
<feature type="compositionally biased region" description="Low complexity" evidence="4">
    <location>
        <begin position="316"/>
        <end position="327"/>
    </location>
</feature>
<keyword evidence="7" id="KW-1185">Reference proteome</keyword>
<dbReference type="GO" id="GO:0004842">
    <property type="term" value="F:ubiquitin-protein transferase activity"/>
    <property type="evidence" value="ECO:0007669"/>
    <property type="project" value="TreeGrafter"/>
</dbReference>
<sequence length="425" mass="45042">TSAGSVGSNGARSSAGRDEPRRGNSRGRPALPKARAPEPWPLTPCGVCRQPTANNAEMTALVCQDCGLCVHTMCSGYPEGARTNSRRWKCGICANIANPAVSINYACILCRQEPPPHTPEQPRQMMWRTSGNNWVHSLCALAMRETTLVYSHGNVTVGNTMAIPAHLWMRTCDVCRRSDGAALNCCNSQCAKGAHASCVGLQDRRDSIQSDPRATLVIRSVAGGPSVLKICEDVASFVTNGGKAEIAFKCASHYGNTDSNNSYSIENQKSININSVDSAGRPAIAAVVGTKMTRDTSTGRNAMLRSSIANWQMTRSPSPIQQPKQSPRVSVSSDIGKPNLPSPARSSSSEATSNSNAVPWTNPAEDPTCLQCSASFSPIWWPVSRGSATSASSDPGSAANIKVLCHRCYSSDVSGAATQNKVASL</sequence>
<dbReference type="Proteomes" id="UP001140094">
    <property type="component" value="Unassembled WGS sequence"/>
</dbReference>
<evidence type="ECO:0000256" key="1">
    <source>
        <dbReference type="ARBA" id="ARBA00022723"/>
    </source>
</evidence>
<dbReference type="PANTHER" id="PTHR47672">
    <property type="entry name" value="E3 UBIQUITIN-PROTEIN LIGASE SNT2"/>
    <property type="match status" value="1"/>
</dbReference>
<dbReference type="InterPro" id="IPR001965">
    <property type="entry name" value="Znf_PHD"/>
</dbReference>
<dbReference type="GO" id="GO:0048189">
    <property type="term" value="C:Lid2 complex"/>
    <property type="evidence" value="ECO:0007669"/>
    <property type="project" value="TreeGrafter"/>
</dbReference>
<dbReference type="InterPro" id="IPR011011">
    <property type="entry name" value="Znf_FYVE_PHD"/>
</dbReference>
<dbReference type="SUPFAM" id="SSF57903">
    <property type="entry name" value="FYVE/PHD zinc finger"/>
    <property type="match status" value="2"/>
</dbReference>
<dbReference type="SMART" id="SM00249">
    <property type="entry name" value="PHD"/>
    <property type="match status" value="2"/>
</dbReference>
<feature type="compositionally biased region" description="Low complexity" evidence="4">
    <location>
        <begin position="338"/>
        <end position="357"/>
    </location>
</feature>
<dbReference type="GO" id="GO:0036205">
    <property type="term" value="P:histone catabolic process"/>
    <property type="evidence" value="ECO:0007669"/>
    <property type="project" value="TreeGrafter"/>
</dbReference>
<evidence type="ECO:0000313" key="6">
    <source>
        <dbReference type="EMBL" id="KAJ2792130.1"/>
    </source>
</evidence>
<protein>
    <submittedName>
        <fullName evidence="6">PHD type zinc finger protein with BAH domain-containing protein</fullName>
    </submittedName>
</protein>
<feature type="region of interest" description="Disordered" evidence="4">
    <location>
        <begin position="1"/>
        <end position="37"/>
    </location>
</feature>
<comment type="caution">
    <text evidence="6">The sequence shown here is derived from an EMBL/GenBank/DDBJ whole genome shotgun (WGS) entry which is preliminary data.</text>
</comment>
<dbReference type="CDD" id="cd15489">
    <property type="entry name" value="PHD_SF"/>
    <property type="match status" value="1"/>
</dbReference>